<comment type="similarity">
    <text evidence="1">Belongs to the sorting nexin family.</text>
</comment>
<feature type="region of interest" description="Disordered" evidence="2">
    <location>
        <begin position="53"/>
        <end position="80"/>
    </location>
</feature>
<sequence>MSLQLYPLKFDKHEMKQTLQCDTEKETPTVSYSNINFTMHYKISNMEQKEVNSADHVNEDNNSLSEPNSPTLETVSGFSTCSSPVPPEPFEPLFSVKFSGTVEKDGDVVKYTIKSKKNADDASYVVQRQYEDFEWLEHCLLTANPLPGLIVPPLPPKPAITSEMAEAKSKKQLGSQTKTLIGDQFNKDCLQLEQYLRLLLSHHLFGRDEILGKFLTEKEPPPRAKIKRGIFTRISESLETRKSTHKDCEEFFQKERDWLGKYSVQIKETNEAFCSVVYSQQRLCNVLGHLATALTLNRGSNEAIAKLESKLCSLFSEALEDARHGLHVLSYNDENSLGAYLNLYASYIDSEKEMLSQRTNLLVEYENANKALDKAKPHKKQAAEEAKLAAEKAFEDCSDVARQEIKKFHRQRVTMFQESLEKFAEAQLRNARDVNAMLAKSLTKIKQFDITEE</sequence>
<organism evidence="4 5">
    <name type="scientific">Trichonephila inaurata madagascariensis</name>
    <dbReference type="NCBI Taxonomy" id="2747483"/>
    <lineage>
        <taxon>Eukaryota</taxon>
        <taxon>Metazoa</taxon>
        <taxon>Ecdysozoa</taxon>
        <taxon>Arthropoda</taxon>
        <taxon>Chelicerata</taxon>
        <taxon>Arachnida</taxon>
        <taxon>Araneae</taxon>
        <taxon>Araneomorphae</taxon>
        <taxon>Entelegynae</taxon>
        <taxon>Araneoidea</taxon>
        <taxon>Nephilidae</taxon>
        <taxon>Trichonephila</taxon>
        <taxon>Trichonephila inaurata</taxon>
    </lineage>
</organism>
<dbReference type="InterPro" id="IPR036871">
    <property type="entry name" value="PX_dom_sf"/>
</dbReference>
<dbReference type="InterPro" id="IPR015404">
    <property type="entry name" value="Vps5_C"/>
</dbReference>
<dbReference type="OrthoDB" id="9976382at2759"/>
<dbReference type="Pfam" id="PF00787">
    <property type="entry name" value="PX"/>
    <property type="match status" value="1"/>
</dbReference>
<evidence type="ECO:0000259" key="3">
    <source>
        <dbReference type="PROSITE" id="PS50195"/>
    </source>
</evidence>
<dbReference type="SUPFAM" id="SSF103657">
    <property type="entry name" value="BAR/IMD domain-like"/>
    <property type="match status" value="1"/>
</dbReference>
<protein>
    <submittedName>
        <fullName evidence="4">Sorting nexin-32</fullName>
    </submittedName>
</protein>
<dbReference type="Proteomes" id="UP000886998">
    <property type="component" value="Unassembled WGS sequence"/>
</dbReference>
<comment type="caution">
    <text evidence="4">The sequence shown here is derived from an EMBL/GenBank/DDBJ whole genome shotgun (WGS) entry which is preliminary data.</text>
</comment>
<dbReference type="Pfam" id="PF09325">
    <property type="entry name" value="Vps5"/>
    <property type="match status" value="1"/>
</dbReference>
<dbReference type="CDD" id="cd06093">
    <property type="entry name" value="PX_domain"/>
    <property type="match status" value="1"/>
</dbReference>
<dbReference type="SUPFAM" id="SSF64268">
    <property type="entry name" value="PX domain"/>
    <property type="match status" value="1"/>
</dbReference>
<proteinExistence type="inferred from homology"/>
<dbReference type="SMART" id="SM00312">
    <property type="entry name" value="PX"/>
    <property type="match status" value="1"/>
</dbReference>
<dbReference type="EMBL" id="BMAV01025644">
    <property type="protein sequence ID" value="GFS43237.1"/>
    <property type="molecule type" value="Genomic_DNA"/>
</dbReference>
<dbReference type="Gene3D" id="1.20.1270.60">
    <property type="entry name" value="Arfaptin homology (AH) domain/BAR domain"/>
    <property type="match status" value="1"/>
</dbReference>
<evidence type="ECO:0000256" key="2">
    <source>
        <dbReference type="SAM" id="MobiDB-lite"/>
    </source>
</evidence>
<dbReference type="Gene3D" id="3.30.1520.10">
    <property type="entry name" value="Phox-like domain"/>
    <property type="match status" value="1"/>
</dbReference>
<dbReference type="AlphaFoldDB" id="A0A8X6MC25"/>
<dbReference type="PANTHER" id="PTHR45850:SF2">
    <property type="entry name" value="SORTING NEXIN-5-LIKE"/>
    <property type="match status" value="1"/>
</dbReference>
<accession>A0A8X6MC25</accession>
<evidence type="ECO:0000313" key="4">
    <source>
        <dbReference type="EMBL" id="GFS43237.1"/>
    </source>
</evidence>
<keyword evidence="5" id="KW-1185">Reference proteome</keyword>
<evidence type="ECO:0000313" key="5">
    <source>
        <dbReference type="Proteomes" id="UP000886998"/>
    </source>
</evidence>
<evidence type="ECO:0000256" key="1">
    <source>
        <dbReference type="ARBA" id="ARBA00010883"/>
    </source>
</evidence>
<gene>
    <name evidence="4" type="primary">Snx32</name>
    <name evidence="4" type="ORF">TNIN_216731</name>
</gene>
<dbReference type="PANTHER" id="PTHR45850">
    <property type="entry name" value="SORTING NEXIN FAMILY MEMBER"/>
    <property type="match status" value="1"/>
</dbReference>
<name>A0A8X6MC25_9ARAC</name>
<dbReference type="InterPro" id="IPR027267">
    <property type="entry name" value="AH/BAR_dom_sf"/>
</dbReference>
<feature type="compositionally biased region" description="Polar residues" evidence="2">
    <location>
        <begin position="60"/>
        <end position="80"/>
    </location>
</feature>
<dbReference type="GO" id="GO:0035091">
    <property type="term" value="F:phosphatidylinositol binding"/>
    <property type="evidence" value="ECO:0007669"/>
    <property type="project" value="InterPro"/>
</dbReference>
<reference evidence="4" key="1">
    <citation type="submission" date="2020-08" db="EMBL/GenBank/DDBJ databases">
        <title>Multicomponent nature underlies the extraordinary mechanical properties of spider dragline silk.</title>
        <authorList>
            <person name="Kono N."/>
            <person name="Nakamura H."/>
            <person name="Mori M."/>
            <person name="Yoshida Y."/>
            <person name="Ohtoshi R."/>
            <person name="Malay A.D."/>
            <person name="Moran D.A.P."/>
            <person name="Tomita M."/>
            <person name="Numata K."/>
            <person name="Arakawa K."/>
        </authorList>
    </citation>
    <scope>NUCLEOTIDE SEQUENCE</scope>
</reference>
<dbReference type="InterPro" id="IPR001683">
    <property type="entry name" value="PX_dom"/>
</dbReference>
<feature type="domain" description="PX" evidence="3">
    <location>
        <begin position="89"/>
        <end position="222"/>
    </location>
</feature>
<dbReference type="PROSITE" id="PS50195">
    <property type="entry name" value="PX"/>
    <property type="match status" value="1"/>
</dbReference>